<evidence type="ECO:0008006" key="3">
    <source>
        <dbReference type="Google" id="ProtNLM"/>
    </source>
</evidence>
<keyword evidence="2" id="KW-1185">Reference proteome</keyword>
<dbReference type="Gene3D" id="3.40.190.10">
    <property type="entry name" value="Periplasmic binding protein-like II"/>
    <property type="match status" value="2"/>
</dbReference>
<dbReference type="SUPFAM" id="SSF53850">
    <property type="entry name" value="Periplasmic binding protein-like II"/>
    <property type="match status" value="1"/>
</dbReference>
<dbReference type="PATRIC" id="fig|217031.6.peg.1074"/>
<evidence type="ECO:0000313" key="2">
    <source>
        <dbReference type="Proteomes" id="UP000077881"/>
    </source>
</evidence>
<sequence length="514" mass="57669">MFLCVVLLLILSACSGKENSGTAEIPEDSEEEKVTLNGFGVKAPAATTDWDEMPFLDELAENVNAEIKWTNATPQTQQEQINLMFASDDLPDFFYSAWSLGGNDIVKYGANGQLIALEDLIDEHAPNLKVILDQRPDIKQMITAPDGHIYSIPQFIEDKASQSNDAFFINKKWLDELDLSIPETTDEFVEVLKAFKEKDLNGNGKNDEIPFSFMYSNAIRGPHSLSGSFGVVGRNIGVKDGKVYYAPVQPEYKEYVKWMHELYAEGLIDQEAFTHDTSVYDSKIKSKTPIFGAYFSWSKWSDFGTLDSEYVAIPPLKGPDGDQMWNRNAGTFSVSGFSITSANANPVRTIKWVDQMFDPVIAIQISSGPIGENLKEEDDGTYSIIEAPEGTSFEEFRHKNTPGSYGVFIQLADSEIKVNQSPGQKEKESYAEMYAPYQPEEIYPNVLYSAEDAERLSILATDIDGYISEMIPKFIIEGNVDAGWDGYIEQLDKMGLNELLEMHQKYYDNFKDGE</sequence>
<dbReference type="EMBL" id="LDJR01000027">
    <property type="protein sequence ID" value="OAK74275.1"/>
    <property type="molecule type" value="Genomic_DNA"/>
</dbReference>
<organism evidence="1 2">
    <name type="scientific">Lederbergia galactosidilytica</name>
    <dbReference type="NCBI Taxonomy" id="217031"/>
    <lineage>
        <taxon>Bacteria</taxon>
        <taxon>Bacillati</taxon>
        <taxon>Bacillota</taxon>
        <taxon>Bacilli</taxon>
        <taxon>Bacillales</taxon>
        <taxon>Bacillaceae</taxon>
        <taxon>Lederbergia</taxon>
    </lineage>
</organism>
<dbReference type="Proteomes" id="UP000077881">
    <property type="component" value="Unassembled WGS sequence"/>
</dbReference>
<dbReference type="PANTHER" id="PTHR43649">
    <property type="entry name" value="ARABINOSE-BINDING PROTEIN-RELATED"/>
    <property type="match status" value="1"/>
</dbReference>
<comment type="caution">
    <text evidence="1">The sequence shown here is derived from an EMBL/GenBank/DDBJ whole genome shotgun (WGS) entry which is preliminary data.</text>
</comment>
<proteinExistence type="predicted"/>
<dbReference type="STRING" id="217031.ABB05_04960"/>
<reference evidence="1 2" key="1">
    <citation type="submission" date="2015-05" db="EMBL/GenBank/DDBJ databases">
        <title>Comparison of genome.</title>
        <authorList>
            <person name="Zheng Z."/>
            <person name="Sun M."/>
        </authorList>
    </citation>
    <scope>NUCLEOTIDE SEQUENCE [LARGE SCALE GENOMIC DNA]</scope>
    <source>
        <strain evidence="1 2">G25-74</strain>
    </source>
</reference>
<protein>
    <recommendedName>
        <fullName evidence="3">Extracellular solute-binding protein</fullName>
    </recommendedName>
</protein>
<dbReference type="PANTHER" id="PTHR43649:SF12">
    <property type="entry name" value="DIACETYLCHITOBIOSE BINDING PROTEIN DASA"/>
    <property type="match status" value="1"/>
</dbReference>
<evidence type="ECO:0000313" key="1">
    <source>
        <dbReference type="EMBL" id="OAK74275.1"/>
    </source>
</evidence>
<accession>A0A178A256</accession>
<name>A0A178A256_9BACI</name>
<gene>
    <name evidence="1" type="ORF">ABB05_04960</name>
</gene>
<dbReference type="InterPro" id="IPR050490">
    <property type="entry name" value="Bact_solute-bd_prot1"/>
</dbReference>
<dbReference type="AlphaFoldDB" id="A0A178A256"/>